<proteinExistence type="predicted"/>
<organism evidence="1 2">
    <name type="scientific">Lynx pardinus</name>
    <name type="common">Iberian lynx</name>
    <name type="synonym">Felis pardina</name>
    <dbReference type="NCBI Taxonomy" id="191816"/>
    <lineage>
        <taxon>Eukaryota</taxon>
        <taxon>Metazoa</taxon>
        <taxon>Chordata</taxon>
        <taxon>Craniata</taxon>
        <taxon>Vertebrata</taxon>
        <taxon>Euteleostomi</taxon>
        <taxon>Mammalia</taxon>
        <taxon>Eutheria</taxon>
        <taxon>Laurasiatheria</taxon>
        <taxon>Carnivora</taxon>
        <taxon>Feliformia</taxon>
        <taxon>Felidae</taxon>
        <taxon>Felinae</taxon>
        <taxon>Lynx</taxon>
    </lineage>
</organism>
<reference evidence="1 2" key="1">
    <citation type="submission" date="2019-01" db="EMBL/GenBank/DDBJ databases">
        <authorList>
            <person name="Alioto T."/>
            <person name="Alioto T."/>
        </authorList>
    </citation>
    <scope>NUCLEOTIDE SEQUENCE [LARGE SCALE GENOMIC DNA]</scope>
</reference>
<dbReference type="Proteomes" id="UP000386466">
    <property type="component" value="Unassembled WGS sequence"/>
</dbReference>
<dbReference type="InterPro" id="IPR009078">
    <property type="entry name" value="Ferritin-like_SF"/>
</dbReference>
<evidence type="ECO:0000313" key="2">
    <source>
        <dbReference type="Proteomes" id="UP000386466"/>
    </source>
</evidence>
<dbReference type="EMBL" id="CAAGRJ010024889">
    <property type="protein sequence ID" value="VFV37727.1"/>
    <property type="molecule type" value="Genomic_DNA"/>
</dbReference>
<protein>
    <submittedName>
        <fullName evidence="1">Uncharacterized protein</fullName>
    </submittedName>
</protein>
<accession>A0A485NZK6</accession>
<feature type="non-terminal residue" evidence="1">
    <location>
        <position position="1"/>
    </location>
</feature>
<dbReference type="SUPFAM" id="SSF47240">
    <property type="entry name" value="Ferritin-like"/>
    <property type="match status" value="1"/>
</dbReference>
<evidence type="ECO:0000313" key="1">
    <source>
        <dbReference type="EMBL" id="VFV37727.1"/>
    </source>
</evidence>
<dbReference type="AlphaFoldDB" id="A0A485NZK6"/>
<keyword evidence="2" id="KW-1185">Reference proteome</keyword>
<name>A0A485NZK6_LYNPA</name>
<gene>
    <name evidence="1" type="ORF">LYPA_23C022934</name>
</gene>
<sequence>CNLWNHLLSHPLPLAMSQHHILSLALYCQSTVSSHIHQNYSTRVETALNRLINMHLQSFYT</sequence>